<dbReference type="Proteomes" id="UP000248857">
    <property type="component" value="Unassembled WGS sequence"/>
</dbReference>
<evidence type="ECO:0000313" key="3">
    <source>
        <dbReference type="EMBL" id="PZD73636.1"/>
    </source>
</evidence>
<name>A0A2W1JK83_9CYAN</name>
<accession>A0A2W1JK83</accession>
<keyword evidence="4" id="KW-1185">Reference proteome</keyword>
<feature type="region of interest" description="Disordered" evidence="1">
    <location>
        <begin position="26"/>
        <end position="91"/>
    </location>
</feature>
<dbReference type="AlphaFoldDB" id="A0A2W1JK83"/>
<gene>
    <name evidence="3" type="ORF">C1752_01885</name>
</gene>
<evidence type="ECO:0000256" key="1">
    <source>
        <dbReference type="SAM" id="MobiDB-lite"/>
    </source>
</evidence>
<evidence type="ECO:0000256" key="2">
    <source>
        <dbReference type="SAM" id="SignalP"/>
    </source>
</evidence>
<sequence length="129" mass="12775">MKIKFTKLLSAALAATVLSSTSVLAQSGPLDAPADPISPEAGESPRLEPEAPAAPEDTLSPESDPTQEAESDIGGAEEAATTITSDGSNSLVTCGPNGAAFVVANVSPGCRVLKVNSPPGQSTNAASAE</sequence>
<comment type="caution">
    <text evidence="3">The sequence shown here is derived from an EMBL/GenBank/DDBJ whole genome shotgun (WGS) entry which is preliminary data.</text>
</comment>
<organism evidence="3 4">
    <name type="scientific">Acaryochloris thomasi RCC1774</name>
    <dbReference type="NCBI Taxonomy" id="1764569"/>
    <lineage>
        <taxon>Bacteria</taxon>
        <taxon>Bacillati</taxon>
        <taxon>Cyanobacteriota</taxon>
        <taxon>Cyanophyceae</taxon>
        <taxon>Acaryochloridales</taxon>
        <taxon>Acaryochloridaceae</taxon>
        <taxon>Acaryochloris</taxon>
        <taxon>Acaryochloris thomasi</taxon>
    </lineage>
</organism>
<reference evidence="3 4" key="1">
    <citation type="journal article" date="2018" name="Sci. Rep.">
        <title>A novel species of the marine cyanobacterium Acaryochloris with a unique pigment content and lifestyle.</title>
        <authorList>
            <person name="Partensky F."/>
            <person name="Six C."/>
            <person name="Ratin M."/>
            <person name="Garczarek L."/>
            <person name="Vaulot D."/>
            <person name="Probert I."/>
            <person name="Calteau A."/>
            <person name="Gourvil P."/>
            <person name="Marie D."/>
            <person name="Grebert T."/>
            <person name="Bouchier C."/>
            <person name="Le Panse S."/>
            <person name="Gachenot M."/>
            <person name="Rodriguez F."/>
            <person name="Garrido J.L."/>
        </authorList>
    </citation>
    <scope>NUCLEOTIDE SEQUENCE [LARGE SCALE GENOMIC DNA]</scope>
    <source>
        <strain evidence="3 4">RCC1774</strain>
    </source>
</reference>
<dbReference type="EMBL" id="PQWO01000005">
    <property type="protein sequence ID" value="PZD73636.1"/>
    <property type="molecule type" value="Genomic_DNA"/>
</dbReference>
<feature type="signal peptide" evidence="2">
    <location>
        <begin position="1"/>
        <end position="25"/>
    </location>
</feature>
<feature type="chain" id="PRO_5016124775" description="Secreted protein" evidence="2">
    <location>
        <begin position="26"/>
        <end position="129"/>
    </location>
</feature>
<protein>
    <recommendedName>
        <fullName evidence="5">Secreted protein</fullName>
    </recommendedName>
</protein>
<keyword evidence="2" id="KW-0732">Signal</keyword>
<evidence type="ECO:0008006" key="5">
    <source>
        <dbReference type="Google" id="ProtNLM"/>
    </source>
</evidence>
<feature type="compositionally biased region" description="Polar residues" evidence="1">
    <location>
        <begin position="81"/>
        <end position="91"/>
    </location>
</feature>
<dbReference type="RefSeq" id="WP_110985858.1">
    <property type="nucleotide sequence ID" value="NZ_CAWNWM010000005.1"/>
</dbReference>
<dbReference type="OrthoDB" id="576967at2"/>
<evidence type="ECO:0000313" key="4">
    <source>
        <dbReference type="Proteomes" id="UP000248857"/>
    </source>
</evidence>
<proteinExistence type="predicted"/>